<name>A0A8J2PBM9_9HEXA</name>
<feature type="non-terminal residue" evidence="1">
    <location>
        <position position="1"/>
    </location>
</feature>
<keyword evidence="2" id="KW-1185">Reference proteome</keyword>
<reference evidence="1" key="1">
    <citation type="submission" date="2021-06" db="EMBL/GenBank/DDBJ databases">
        <authorList>
            <person name="Hodson N. C."/>
            <person name="Mongue J. A."/>
            <person name="Jaron S. K."/>
        </authorList>
    </citation>
    <scope>NUCLEOTIDE SEQUENCE</scope>
</reference>
<dbReference type="AlphaFoldDB" id="A0A8J2PBM9"/>
<evidence type="ECO:0000313" key="1">
    <source>
        <dbReference type="EMBL" id="CAG7731106.1"/>
    </source>
</evidence>
<proteinExistence type="predicted"/>
<organism evidence="1 2">
    <name type="scientific">Allacma fusca</name>
    <dbReference type="NCBI Taxonomy" id="39272"/>
    <lineage>
        <taxon>Eukaryota</taxon>
        <taxon>Metazoa</taxon>
        <taxon>Ecdysozoa</taxon>
        <taxon>Arthropoda</taxon>
        <taxon>Hexapoda</taxon>
        <taxon>Collembola</taxon>
        <taxon>Symphypleona</taxon>
        <taxon>Sminthuridae</taxon>
        <taxon>Allacma</taxon>
    </lineage>
</organism>
<sequence>MVIPVVRTNKQTRSIHSIASSRELSPEFTLKL</sequence>
<protein>
    <submittedName>
        <fullName evidence="1">Uncharacterized protein</fullName>
    </submittedName>
</protein>
<gene>
    <name evidence="1" type="ORF">AFUS01_LOCUS19713</name>
</gene>
<accession>A0A8J2PBM9</accession>
<evidence type="ECO:0000313" key="2">
    <source>
        <dbReference type="Proteomes" id="UP000708208"/>
    </source>
</evidence>
<comment type="caution">
    <text evidence="1">The sequence shown here is derived from an EMBL/GenBank/DDBJ whole genome shotgun (WGS) entry which is preliminary data.</text>
</comment>
<dbReference type="Proteomes" id="UP000708208">
    <property type="component" value="Unassembled WGS sequence"/>
</dbReference>
<dbReference type="EMBL" id="CAJVCH010205992">
    <property type="protein sequence ID" value="CAG7731106.1"/>
    <property type="molecule type" value="Genomic_DNA"/>
</dbReference>